<dbReference type="GO" id="GO:0003677">
    <property type="term" value="F:DNA binding"/>
    <property type="evidence" value="ECO:0007669"/>
    <property type="project" value="InterPro"/>
</dbReference>
<evidence type="ECO:0000313" key="2">
    <source>
        <dbReference type="Proteomes" id="UP000571950"/>
    </source>
</evidence>
<accession>A0A7W6FQJ7</accession>
<dbReference type="InterPro" id="IPR016032">
    <property type="entry name" value="Sig_transdc_resp-reg_C-effctor"/>
</dbReference>
<dbReference type="GO" id="GO:0006355">
    <property type="term" value="P:regulation of DNA-templated transcription"/>
    <property type="evidence" value="ECO:0007669"/>
    <property type="project" value="InterPro"/>
</dbReference>
<comment type="caution">
    <text evidence="1">The sequence shown here is derived from an EMBL/GenBank/DDBJ whole genome shotgun (WGS) entry which is preliminary data.</text>
</comment>
<keyword evidence="2" id="KW-1185">Reference proteome</keyword>
<gene>
    <name evidence="1" type="ORF">GGR43_002738</name>
</gene>
<evidence type="ECO:0000313" key="1">
    <source>
        <dbReference type="EMBL" id="MBB3927015.1"/>
    </source>
</evidence>
<dbReference type="SUPFAM" id="SSF46894">
    <property type="entry name" value="C-terminal effector domain of the bipartite response regulators"/>
    <property type="match status" value="1"/>
</dbReference>
<dbReference type="EMBL" id="JACIDT010000009">
    <property type="protein sequence ID" value="MBB3927015.1"/>
    <property type="molecule type" value="Genomic_DNA"/>
</dbReference>
<dbReference type="AlphaFoldDB" id="A0A7W6FQJ7"/>
<protein>
    <submittedName>
        <fullName evidence="1">Uncharacterized protein</fullName>
    </submittedName>
</protein>
<reference evidence="1 2" key="1">
    <citation type="submission" date="2020-08" db="EMBL/GenBank/DDBJ databases">
        <title>Genomic Encyclopedia of Type Strains, Phase IV (KMG-IV): sequencing the most valuable type-strain genomes for metagenomic binning, comparative biology and taxonomic classification.</title>
        <authorList>
            <person name="Goeker M."/>
        </authorList>
    </citation>
    <scope>NUCLEOTIDE SEQUENCE [LARGE SCALE GENOMIC DNA]</scope>
    <source>
        <strain evidence="1 2">DSM 26189</strain>
    </source>
</reference>
<proteinExistence type="predicted"/>
<dbReference type="Proteomes" id="UP000571950">
    <property type="component" value="Unassembled WGS sequence"/>
</dbReference>
<sequence>MTRPISSFRRPAGIDWRESHARLRMRDRGATASQAEELIRIGSDALALAVRAFRQAATGSRAAGDRQQEMLKDLSSVLIQLADGGAQGWEGERPAPSAALSAPPPSRQCLPLPRAAVEQAMIDHVGRTLELGKGASHLLLCLLKEPGVFHELPELSRLLSLRSANHTVLRVYACRLRRALERHGMTGAIVTGACSYMLRPDYVPAVRALLE</sequence>
<name>A0A7W6FQJ7_9SPHN</name>
<organism evidence="1 2">
    <name type="scientific">Sphingobium jiangsuense</name>
    <dbReference type="NCBI Taxonomy" id="870476"/>
    <lineage>
        <taxon>Bacteria</taxon>
        <taxon>Pseudomonadati</taxon>
        <taxon>Pseudomonadota</taxon>
        <taxon>Alphaproteobacteria</taxon>
        <taxon>Sphingomonadales</taxon>
        <taxon>Sphingomonadaceae</taxon>
        <taxon>Sphingobium</taxon>
    </lineage>
</organism>
<dbReference type="RefSeq" id="WP_188072517.1">
    <property type="nucleotide sequence ID" value="NZ_BSPS01000125.1"/>
</dbReference>